<evidence type="ECO:0000256" key="1">
    <source>
        <dbReference type="ARBA" id="ARBA00022723"/>
    </source>
</evidence>
<dbReference type="InterPro" id="IPR042086">
    <property type="entry name" value="MeTrfase_capping"/>
</dbReference>
<reference evidence="3 4" key="1">
    <citation type="journal article" date="2017" name="Nature">
        <title>The Apostasia genome and the evolution of orchids.</title>
        <authorList>
            <person name="Zhang G.Q."/>
            <person name="Liu K.W."/>
            <person name="Li Z."/>
            <person name="Lohaus R."/>
            <person name="Hsiao Y.Y."/>
            <person name="Niu S.C."/>
            <person name="Wang J.Y."/>
            <person name="Lin Y.C."/>
            <person name="Xu Q."/>
            <person name="Chen L.J."/>
            <person name="Yoshida K."/>
            <person name="Fujiwara S."/>
            <person name="Wang Z.W."/>
            <person name="Zhang Y.Q."/>
            <person name="Mitsuda N."/>
            <person name="Wang M."/>
            <person name="Liu G.H."/>
            <person name="Pecoraro L."/>
            <person name="Huang H.X."/>
            <person name="Xiao X.J."/>
            <person name="Lin M."/>
            <person name="Wu X.Y."/>
            <person name="Wu W.L."/>
            <person name="Chen Y.Y."/>
            <person name="Chang S.B."/>
            <person name="Sakamoto S."/>
            <person name="Ohme-Takagi M."/>
            <person name="Yagi M."/>
            <person name="Zeng S.J."/>
            <person name="Shen C.Y."/>
            <person name="Yeh C.M."/>
            <person name="Luo Y.B."/>
            <person name="Tsai W.C."/>
            <person name="Van de Peer Y."/>
            <person name="Liu Z.J."/>
        </authorList>
    </citation>
    <scope>NUCLEOTIDE SEQUENCE [LARGE SCALE GENOMIC DNA]</scope>
    <source>
        <strain evidence="4">cv. Shenzhen</strain>
        <tissue evidence="3">Stem</tissue>
    </source>
</reference>
<dbReference type="STRING" id="1088818.A0A2I0A4M8"/>
<dbReference type="OrthoDB" id="1872732at2759"/>
<organism evidence="3 4">
    <name type="scientific">Apostasia shenzhenica</name>
    <dbReference type="NCBI Taxonomy" id="1088818"/>
    <lineage>
        <taxon>Eukaryota</taxon>
        <taxon>Viridiplantae</taxon>
        <taxon>Streptophyta</taxon>
        <taxon>Embryophyta</taxon>
        <taxon>Tracheophyta</taxon>
        <taxon>Spermatophyta</taxon>
        <taxon>Magnoliopsida</taxon>
        <taxon>Liliopsida</taxon>
        <taxon>Asparagales</taxon>
        <taxon>Orchidaceae</taxon>
        <taxon>Apostasioideae</taxon>
        <taxon>Apostasia</taxon>
    </lineage>
</organism>
<gene>
    <name evidence="3" type="primary">JMT</name>
    <name evidence="3" type="ORF">AXF42_Ash013697</name>
</gene>
<protein>
    <submittedName>
        <fullName evidence="3">Jasmonate O-methyltransferase</fullName>
        <ecNumber evidence="3">2.1.1.141</ecNumber>
    </submittedName>
</protein>
<evidence type="ECO:0000256" key="2">
    <source>
        <dbReference type="ARBA" id="ARBA00022842"/>
    </source>
</evidence>
<dbReference type="Proteomes" id="UP000236161">
    <property type="component" value="Unassembled WGS sequence"/>
</dbReference>
<name>A0A2I0A4M8_9ASPA</name>
<dbReference type="SUPFAM" id="SSF53335">
    <property type="entry name" value="S-adenosyl-L-methionine-dependent methyltransferases"/>
    <property type="match status" value="1"/>
</dbReference>
<keyword evidence="4" id="KW-1185">Reference proteome</keyword>
<accession>A0A2I0A4M8</accession>
<dbReference type="GO" id="GO:0032259">
    <property type="term" value="P:methylation"/>
    <property type="evidence" value="ECO:0007669"/>
    <property type="project" value="UniProtKB-KW"/>
</dbReference>
<keyword evidence="1" id="KW-0479">Metal-binding</keyword>
<dbReference type="InterPro" id="IPR029063">
    <property type="entry name" value="SAM-dependent_MTases_sf"/>
</dbReference>
<proteinExistence type="predicted"/>
<keyword evidence="3" id="KW-0489">Methyltransferase</keyword>
<evidence type="ECO:0000313" key="3">
    <source>
        <dbReference type="EMBL" id="PKA50483.1"/>
    </source>
</evidence>
<evidence type="ECO:0000313" key="4">
    <source>
        <dbReference type="Proteomes" id="UP000236161"/>
    </source>
</evidence>
<dbReference type="Gene3D" id="1.10.1200.270">
    <property type="entry name" value="Methyltransferase, alpha-helical capping domain"/>
    <property type="match status" value="1"/>
</dbReference>
<dbReference type="InterPro" id="IPR005299">
    <property type="entry name" value="MeTrfase_7"/>
</dbReference>
<keyword evidence="2" id="KW-0460">Magnesium</keyword>
<keyword evidence="3" id="KW-0808">Transferase</keyword>
<dbReference type="GO" id="GO:0046872">
    <property type="term" value="F:metal ion binding"/>
    <property type="evidence" value="ECO:0007669"/>
    <property type="project" value="UniProtKB-KW"/>
</dbReference>
<dbReference type="PANTHER" id="PTHR31009">
    <property type="entry name" value="S-ADENOSYL-L-METHIONINE:CARBOXYL METHYLTRANSFERASE FAMILY PROTEIN"/>
    <property type="match status" value="1"/>
</dbReference>
<sequence length="105" mass="11935">MEEVKLIIAEEGSFELNQAQTFDINWDPFDDSIDDPVINNTTSSTYVAKYIRAVTEPLLVPHFGEQIMDDLFSRYAKNVATHMLKKTCKYATFILSLKLKGKSAI</sequence>
<dbReference type="Pfam" id="PF03492">
    <property type="entry name" value="Methyltransf_7"/>
    <property type="match status" value="1"/>
</dbReference>
<dbReference type="GO" id="GO:0030795">
    <property type="term" value="F:methyl jasmonate methylesterase activity"/>
    <property type="evidence" value="ECO:0007669"/>
    <property type="project" value="UniProtKB-EC"/>
</dbReference>
<dbReference type="EMBL" id="KZ452023">
    <property type="protein sequence ID" value="PKA50483.1"/>
    <property type="molecule type" value="Genomic_DNA"/>
</dbReference>
<dbReference type="EC" id="2.1.1.141" evidence="3"/>
<dbReference type="AlphaFoldDB" id="A0A2I0A4M8"/>